<reference evidence="4 5" key="1">
    <citation type="journal article" date="2018" name="Int. J. Syst. Evol. Microbiol.">
        <title>Methylomusa anaerophila gen. nov., sp. nov., an anaerobic methanol-utilizing bacterium isolated from a microbial fuel cell.</title>
        <authorList>
            <person name="Amano N."/>
            <person name="Yamamuro A."/>
            <person name="Miyahara M."/>
            <person name="Kouzuma A."/>
            <person name="Abe T."/>
            <person name="Watanabe K."/>
        </authorList>
    </citation>
    <scope>NUCLEOTIDE SEQUENCE [LARGE SCALE GENOMIC DNA]</scope>
    <source>
        <strain evidence="4 5">MMFC1</strain>
    </source>
</reference>
<name>A0A348AKF7_9FIRM</name>
<dbReference type="AlphaFoldDB" id="A0A348AKF7"/>
<organism evidence="4 5">
    <name type="scientific">Methylomusa anaerophila</name>
    <dbReference type="NCBI Taxonomy" id="1930071"/>
    <lineage>
        <taxon>Bacteria</taxon>
        <taxon>Bacillati</taxon>
        <taxon>Bacillota</taxon>
        <taxon>Negativicutes</taxon>
        <taxon>Selenomonadales</taxon>
        <taxon>Sporomusaceae</taxon>
        <taxon>Methylomusa</taxon>
    </lineage>
</organism>
<dbReference type="EMBL" id="AP018449">
    <property type="protein sequence ID" value="BBB91555.1"/>
    <property type="molecule type" value="Genomic_DNA"/>
</dbReference>
<dbReference type="PANTHER" id="PTHR35089">
    <property type="entry name" value="CHAPERONE PROTEIN SKP"/>
    <property type="match status" value="1"/>
</dbReference>
<dbReference type="KEGG" id="mana:MAMMFC1_02239"/>
<accession>A0A348AKF7</accession>
<dbReference type="GO" id="GO:0051082">
    <property type="term" value="F:unfolded protein binding"/>
    <property type="evidence" value="ECO:0007669"/>
    <property type="project" value="InterPro"/>
</dbReference>
<dbReference type="GO" id="GO:0050821">
    <property type="term" value="P:protein stabilization"/>
    <property type="evidence" value="ECO:0007669"/>
    <property type="project" value="TreeGrafter"/>
</dbReference>
<proteinExistence type="inferred from homology"/>
<dbReference type="Gene3D" id="3.30.910.20">
    <property type="entry name" value="Skp domain"/>
    <property type="match status" value="1"/>
</dbReference>
<dbReference type="SUPFAM" id="SSF111384">
    <property type="entry name" value="OmpH-like"/>
    <property type="match status" value="1"/>
</dbReference>
<gene>
    <name evidence="4" type="ORF">MAMMFC1_02239</name>
</gene>
<dbReference type="Proteomes" id="UP000276437">
    <property type="component" value="Chromosome"/>
</dbReference>
<keyword evidence="2" id="KW-0732">Signal</keyword>
<dbReference type="GO" id="GO:0005829">
    <property type="term" value="C:cytosol"/>
    <property type="evidence" value="ECO:0007669"/>
    <property type="project" value="TreeGrafter"/>
</dbReference>
<sequence length="158" mass="17372">MGKIVFKNKRNAKIIAIAVVAFFVLGVVGIAVSQSGSSKAAGTSSNIGKVNYGRLVTENPEWTKMQQTMQTEYDQAKKDFDEKSKSMNDQEKEQYYNQLKERLDLKEQELKAPIFDKVNAAVKTVADAKGIAVVMDAGNVVYGGQDLTDDVMKNLTGK</sequence>
<dbReference type="PANTHER" id="PTHR35089:SF1">
    <property type="entry name" value="CHAPERONE PROTEIN SKP"/>
    <property type="match status" value="1"/>
</dbReference>
<keyword evidence="5" id="KW-1185">Reference proteome</keyword>
<dbReference type="Pfam" id="PF03938">
    <property type="entry name" value="OmpH"/>
    <property type="match status" value="1"/>
</dbReference>
<dbReference type="InterPro" id="IPR024930">
    <property type="entry name" value="Skp_dom_sf"/>
</dbReference>
<evidence type="ECO:0000256" key="3">
    <source>
        <dbReference type="SAM" id="Coils"/>
    </source>
</evidence>
<dbReference type="SMART" id="SM00935">
    <property type="entry name" value="OmpH"/>
    <property type="match status" value="1"/>
</dbReference>
<comment type="similarity">
    <text evidence="1">Belongs to the Skp family.</text>
</comment>
<evidence type="ECO:0000313" key="4">
    <source>
        <dbReference type="EMBL" id="BBB91555.1"/>
    </source>
</evidence>
<keyword evidence="3" id="KW-0175">Coiled coil</keyword>
<dbReference type="InterPro" id="IPR005632">
    <property type="entry name" value="Chaperone_Skp"/>
</dbReference>
<protein>
    <submittedName>
        <fullName evidence="4">Periplasmic chaperone</fullName>
    </submittedName>
</protein>
<feature type="coiled-coil region" evidence="3">
    <location>
        <begin position="73"/>
        <end position="109"/>
    </location>
</feature>
<evidence type="ECO:0000256" key="2">
    <source>
        <dbReference type="ARBA" id="ARBA00022729"/>
    </source>
</evidence>
<evidence type="ECO:0000313" key="5">
    <source>
        <dbReference type="Proteomes" id="UP000276437"/>
    </source>
</evidence>
<evidence type="ECO:0000256" key="1">
    <source>
        <dbReference type="ARBA" id="ARBA00009091"/>
    </source>
</evidence>